<feature type="domain" description="Tudor" evidence="1">
    <location>
        <begin position="1521"/>
        <end position="1580"/>
    </location>
</feature>
<sequence>MELEKLSFPLLNDTLNYLNAGIIGQIKHVVKINKYNLFIFHMLLQECECINDEDINLALLDEPVLPLANVQPGSLLACLHPQNKTWMRCYVVSILHNQANVAFCETGEMTKTKKLKDIPEKYKHIPVITFEAEVKCICPYGILQHLMENFKDYSATFEPFIMKPNNKETHKTMKLFSKTTSIDFIIKNWDLQKCLDTEDSNYNSLMFENGSSVVVAKVENYDWRHIFVRSVDHFVNVHKELQIHCENASNILRNLMVGDIVAVKCTDKFYRGKVIDIFENSCFSLYLIDSGYVVSASIDCIVDLPDTLKKIPPTVCLVGLKDISLKPWTSETFLYIKQLFENSTTMVLEYTDHDPFGLDSVTLTIIINNEDVNEHIKELLKFVENPSSDNDHTSLNCVHDSNNLFHLKSNKVIPVKVNSLVKSDFLDMPEQIEYSLPSGSLVYMTGVVDLKEMYIRKLEDHDDNHEHFLDMVNEFCASASPINRPLVIGEIVGAQSTIDDNFYRGKVLKKIDDITYLLQFIDFGDKDNVPLSKIFEIPKHFMTPSNVIKITLKGVNNVPLNEDALSYISNLLSTCEPMIIEFSPIQPLKDVSLRTVNSNENVNERLNELLDKNDNTSTANVTNQLEPDNVHIDKNTCSNGDLPKLKKGDSVYITTFINVHNCFVRKVEDDNDEFANLIETVNLYCSAETPIGRLPKLNDLIGAKSIDGYFYRAKVIKKVNDNSYDVKLIDYGTDENVTLSDIVNLSSELKQLIPTAILVKLKDVPSIKLNEAARKYISLISENEALIIDMIDNSTNEVIFKTENNENFNYRLKELIFGNNKEININDLIENEEEFKSDQSLLECIVPTVKPGSVVYLTAFINMNEMYIRKLEDYDDEFHNLLEKVNEFCSTAKPIKRPLIIGQIVGAQSTLDDSFYRGKVLKKIDDVTYSIQFIDFGDKDNVPLSKIFEIPTDFMIPSTILEINLKGIKSQSLSIEASNYISNLLSTYEPLSIDFDSTFPIKDVTLVIIKNNENVAESLNKLLKDEDNATPNNIVEDECIKEEEELTELPNISSASNVIRDSKFYDETIMLKNEDVVYITAYIDLHNIYVRKFESYVELQNLVENVQTCCTQQGKAYESKSPKLNEIVGAQSSVDGCFYRAKIIDVTDENTYEMNFIDFGFDESVNVANIVQLPIHLQQVTPAITLVGLNGASFKELNSEGHNYLESLISLCELMKIEFEDLNKVKLTVISQNLNVIDHLNNLHKNCTAMDNTIINNSLQLNSGMKFISNDISIPLIPPLTNKSIVTIHAFISLKDIYISVPFNKAEVDKFLKDFSVYCLTSQPITINPVIGEVYGIRSSTDNSFNRGAVEEKLSEDQYRVVFYDLGTKDTVSASSFVEIPEHLKQIPRTIYSIRLKDIDSGILNNLNAQAMSYVNMLCENLPLIIEFDEKSPNGLNSVTLTTIKTQQNVNNHLIKLLVQKERDSPETVQMLNKEDIVYISTFVDLQAIYVRRINNGTDKFKSFLENFSSSCELENPIENDPKIGEIIAAREQDGTKFYRAEVISRVDDNYFYVCFIDFGSWDTVHKSNIVQPSESQLQNCPPTFMVGLHGLDAGPVNSTILYYIKNISQKETFLIDSITEQNKVVLISVDTQCNINEEIKKLLDNRHIGQHIQNDVYANGDNNINTEKYVIKYYKPPLDVAIQVWVAEKISSSKYFVHTYESRLEFIKLENQMFEDSNTFESVKSVSVNMPCIVFISPSWYRGEVLKVIDKTKIKVGLVDVGNFSVDRSIKEIFRMPSKYKGKSLLLNIEIQPEPQERLSVTTFRIVPKKHLDNVTVVEVLLGSTVDQSYDDLDNVGLPSFSSTPIPEDSGQFQFNNSRNESNLLCTTLCQETTCSTELSKRFSNMLTIKDVQYARWLKGAVKTLTFLCVNGDCLMMRDHLIDDTLTDLEAKIQEHCMTAVVDPLYTPAKNELCLAKYYDNLWYRALCVNVSDDNNYTVYFLDWGLEYLTNVKDICKMPKDFVYLPATAHKCYLKDAPLSKWSASTMHVVSSELALQQLQCTIDDKLTNDSYMISCASIKDLFDANPQ</sequence>
<feature type="domain" description="Tudor" evidence="1">
    <location>
        <begin position="898"/>
        <end position="957"/>
    </location>
</feature>
<keyword evidence="3" id="KW-1185">Reference proteome</keyword>
<dbReference type="PROSITE" id="PS50304">
    <property type="entry name" value="TUDOR"/>
    <property type="match status" value="6"/>
</dbReference>
<dbReference type="OrthoDB" id="10023235at2759"/>
<feature type="domain" description="Tudor" evidence="1">
    <location>
        <begin position="1121"/>
        <end position="1180"/>
    </location>
</feature>
<feature type="domain" description="Tudor" evidence="1">
    <location>
        <begin position="1948"/>
        <end position="2006"/>
    </location>
</feature>
<reference evidence="2 3" key="1">
    <citation type="submission" date="2019-08" db="EMBL/GenBank/DDBJ databases">
        <title>The genome of the soybean aphid Biotype 1, its phylome, world population structure and adaptation to the North American continent.</title>
        <authorList>
            <person name="Giordano R."/>
            <person name="Donthu R.K."/>
            <person name="Hernandez A.G."/>
            <person name="Wright C.L."/>
            <person name="Zimin A.V."/>
        </authorList>
    </citation>
    <scope>NUCLEOTIDE SEQUENCE [LARGE SCALE GENOMIC DNA]</scope>
    <source>
        <tissue evidence="2">Whole aphids</tissue>
    </source>
</reference>
<dbReference type="GO" id="GO:0005737">
    <property type="term" value="C:cytoplasm"/>
    <property type="evidence" value="ECO:0007669"/>
    <property type="project" value="UniProtKB-ARBA"/>
</dbReference>
<feature type="domain" description="Tudor" evidence="1">
    <location>
        <begin position="485"/>
        <end position="544"/>
    </location>
</feature>
<dbReference type="CDD" id="cd20379">
    <property type="entry name" value="Tudor_dTUD-like"/>
    <property type="match status" value="7"/>
</dbReference>
<proteinExistence type="predicted"/>
<dbReference type="SUPFAM" id="SSF63748">
    <property type="entry name" value="Tudor/PWWP/MBT"/>
    <property type="match status" value="10"/>
</dbReference>
<protein>
    <recommendedName>
        <fullName evidence="1">Tudor domain-containing protein</fullName>
    </recommendedName>
</protein>
<dbReference type="Proteomes" id="UP000475862">
    <property type="component" value="Unassembled WGS sequence"/>
</dbReference>
<dbReference type="PANTHER" id="PTHR22948:SF76">
    <property type="entry name" value="FI20010P1-RELATED"/>
    <property type="match status" value="1"/>
</dbReference>
<dbReference type="InterPro" id="IPR002999">
    <property type="entry name" value="Tudor"/>
</dbReference>
<accession>A0A6G0TMN2</accession>
<dbReference type="EMBL" id="VYZN01000025">
    <property type="protein sequence ID" value="KAE9535739.1"/>
    <property type="molecule type" value="Genomic_DNA"/>
</dbReference>
<organism evidence="2 3">
    <name type="scientific">Aphis glycines</name>
    <name type="common">Soybean aphid</name>
    <dbReference type="NCBI Taxonomy" id="307491"/>
    <lineage>
        <taxon>Eukaryota</taxon>
        <taxon>Metazoa</taxon>
        <taxon>Ecdysozoa</taxon>
        <taxon>Arthropoda</taxon>
        <taxon>Hexapoda</taxon>
        <taxon>Insecta</taxon>
        <taxon>Pterygota</taxon>
        <taxon>Neoptera</taxon>
        <taxon>Paraneoptera</taxon>
        <taxon>Hemiptera</taxon>
        <taxon>Sternorrhyncha</taxon>
        <taxon>Aphidomorpha</taxon>
        <taxon>Aphidoidea</taxon>
        <taxon>Aphididae</taxon>
        <taxon>Aphidini</taxon>
        <taxon>Aphis</taxon>
        <taxon>Aphis</taxon>
    </lineage>
</organism>
<evidence type="ECO:0000313" key="3">
    <source>
        <dbReference type="Proteomes" id="UP000475862"/>
    </source>
</evidence>
<dbReference type="InterPro" id="IPR050621">
    <property type="entry name" value="Tudor_domain_containing"/>
</dbReference>
<dbReference type="Gene3D" id="2.30.30.140">
    <property type="match status" value="10"/>
</dbReference>
<comment type="caution">
    <text evidence="2">The sequence shown here is derived from an EMBL/GenBank/DDBJ whole genome shotgun (WGS) entry which is preliminary data.</text>
</comment>
<dbReference type="Gene3D" id="2.40.50.90">
    <property type="match status" value="4"/>
</dbReference>
<dbReference type="Pfam" id="PF00567">
    <property type="entry name" value="TUDOR"/>
    <property type="match status" value="9"/>
</dbReference>
<dbReference type="InterPro" id="IPR035437">
    <property type="entry name" value="SNase_OB-fold_sf"/>
</dbReference>
<name>A0A6G0TMN2_APHGL</name>
<dbReference type="FunFam" id="2.30.30.140:FF:000018">
    <property type="entry name" value="Serine/threonine-protein kinase 31"/>
    <property type="match status" value="1"/>
</dbReference>
<evidence type="ECO:0000259" key="1">
    <source>
        <dbReference type="PROSITE" id="PS50304"/>
    </source>
</evidence>
<dbReference type="SMART" id="SM00333">
    <property type="entry name" value="TUDOR"/>
    <property type="match status" value="9"/>
</dbReference>
<evidence type="ECO:0000313" key="2">
    <source>
        <dbReference type="EMBL" id="KAE9535739.1"/>
    </source>
</evidence>
<feature type="domain" description="Tudor" evidence="1">
    <location>
        <begin position="693"/>
        <end position="752"/>
    </location>
</feature>
<gene>
    <name evidence="2" type="ORF">AGLY_007640</name>
</gene>
<dbReference type="PANTHER" id="PTHR22948">
    <property type="entry name" value="TUDOR DOMAIN CONTAINING PROTEIN"/>
    <property type="match status" value="1"/>
</dbReference>